<sequence>MTSNPSQSFAFSAPVRPSVEYAASGILPRKTESASWKLSKEGLPDHSPMENTNAQAVLHIQMYATATPVVDTPTHYSVLDLLTKYGAKRDTYLSEMVSHVIADDPTQDEYSEAKELFDLPVVSSQWVYLSVRCKKQLPISQFALEGLPLSGVVATCSNLEKDDLLTLWSMITYNGGHCQSSLDQTCTHLITTSLQGAKYELALKHEENIKIVCPDWVTACIDGETKVDELPFHPRFIKPPTPTPPPTPSPPPQPTTPIVPAAPDVPPLALLQQPQMQQQPLLPPPHIFQHPFMAEQTRPQDMGIGHMPRLPLPHMPMEQPRMPGQGQVVRPMRKQGTKQGAPAQQPKQVIAQQLAAAVLERRSLHEERNPFSGPVLPSAKQALARMGVRPGMPYQAHQNPSMERPPYPIPGFPPHMGIPPPGMQFMGTPDIQHMPEMMGQKNPRTLRNITNGADPLAPISNVRPSANRINQMLGLDVQMPQRPPPPKYHLPGGPHPHPPKVGQQPAVTQYVGHDPSDNVPPELCLMGCVFYVSDYTKILAPESIDGWKKVIEQYGGHVDPAYSNRVTHLLCANQHSDVFHIALKDQRRVVTAFWLNDVLVKKKMVPPWQSLHLPIIYNEEKPCSNQIICVTNFEGEDRLRVKQMINAIGAKYTGYMTHTNSALISNKPDGKKYEKAKDWRIPVVNVQWLSDLVIGHLDALKLPVNSKYTALGHKEQFNLDTSKVPHLMVGWQAPLKIPKDVWKKYLPMHKNRANIMEEQENINILKADTAPPPLKKLRLDVDDTTVIASPTQYKILFTGYPRGLVTKFQPIVQQLGGVMTDNPVLCTHVIAPALTRTIKFFVAINVCKHIITKQWLEDSMSFNRFLDEKPYYLKDTIAEKEMQCNLQESLKRAQAKKLFEGLTVYISPSVTPSVPELTRIVECAGGKVAKKRQGLKLLSNFNDFGHCQDVVITCEKDLHLFRNMIARKIPLYNSEFILMGVLRQELNYTDFQIDVH</sequence>
<evidence type="ECO:0000259" key="7">
    <source>
        <dbReference type="PROSITE" id="PS50172"/>
    </source>
</evidence>
<feature type="domain" description="BRCT" evidence="7">
    <location>
        <begin position="169"/>
        <end position="234"/>
    </location>
</feature>
<evidence type="ECO:0000256" key="3">
    <source>
        <dbReference type="ARBA" id="ARBA00023242"/>
    </source>
</evidence>
<evidence type="ECO:0000256" key="6">
    <source>
        <dbReference type="SAM" id="MobiDB-lite"/>
    </source>
</evidence>
<feature type="domain" description="BRCT" evidence="7">
    <location>
        <begin position="78"/>
        <end position="144"/>
    </location>
</feature>
<feature type="domain" description="BRCT" evidence="7">
    <location>
        <begin position="520"/>
        <end position="606"/>
    </location>
</feature>
<dbReference type="Gene3D" id="3.40.50.10190">
    <property type="entry name" value="BRCT domain"/>
    <property type="match status" value="6"/>
</dbReference>
<dbReference type="GO" id="GO:0044666">
    <property type="term" value="C:MLL3/4 complex"/>
    <property type="evidence" value="ECO:0007669"/>
    <property type="project" value="TreeGrafter"/>
</dbReference>
<protein>
    <recommendedName>
        <fullName evidence="4">PAX-interacting protein 1</fullName>
    </recommendedName>
    <alternativeName>
        <fullName evidence="5">PAX transactivation activation domain-interacting protein</fullName>
    </alternativeName>
</protein>
<name>A0AA88YP87_PINIB</name>
<dbReference type="GO" id="GO:0006974">
    <property type="term" value="P:DNA damage response"/>
    <property type="evidence" value="ECO:0007669"/>
    <property type="project" value="UniProtKB-KW"/>
</dbReference>
<reference evidence="8" key="1">
    <citation type="submission" date="2019-08" db="EMBL/GenBank/DDBJ databases">
        <title>The improved chromosome-level genome for the pearl oyster Pinctada fucata martensii using PacBio sequencing and Hi-C.</title>
        <authorList>
            <person name="Zheng Z."/>
        </authorList>
    </citation>
    <scope>NUCLEOTIDE SEQUENCE</scope>
    <source>
        <strain evidence="8">ZZ-2019</strain>
        <tissue evidence="8">Adductor muscle</tissue>
    </source>
</reference>
<dbReference type="InterPro" id="IPR036420">
    <property type="entry name" value="BRCT_dom_sf"/>
</dbReference>
<dbReference type="Pfam" id="PF00533">
    <property type="entry name" value="BRCT"/>
    <property type="match status" value="1"/>
</dbReference>
<organism evidence="8 9">
    <name type="scientific">Pinctada imbricata</name>
    <name type="common">Atlantic pearl-oyster</name>
    <name type="synonym">Pinctada martensii</name>
    <dbReference type="NCBI Taxonomy" id="66713"/>
    <lineage>
        <taxon>Eukaryota</taxon>
        <taxon>Metazoa</taxon>
        <taxon>Spiralia</taxon>
        <taxon>Lophotrochozoa</taxon>
        <taxon>Mollusca</taxon>
        <taxon>Bivalvia</taxon>
        <taxon>Autobranchia</taxon>
        <taxon>Pteriomorphia</taxon>
        <taxon>Pterioida</taxon>
        <taxon>Pterioidea</taxon>
        <taxon>Pteriidae</taxon>
        <taxon>Pinctada</taxon>
    </lineage>
</organism>
<evidence type="ECO:0000256" key="4">
    <source>
        <dbReference type="ARBA" id="ARBA00023858"/>
    </source>
</evidence>
<comment type="subcellular location">
    <subcellularLocation>
        <location evidence="1">Nucleus</location>
    </subcellularLocation>
</comment>
<dbReference type="PANTHER" id="PTHR23196:SF1">
    <property type="entry name" value="PAX-INTERACTING PROTEIN 1"/>
    <property type="match status" value="1"/>
</dbReference>
<dbReference type="EMBL" id="VSWD01000005">
    <property type="protein sequence ID" value="KAK3103670.1"/>
    <property type="molecule type" value="Genomic_DNA"/>
</dbReference>
<evidence type="ECO:0000256" key="5">
    <source>
        <dbReference type="ARBA" id="ARBA00030146"/>
    </source>
</evidence>
<evidence type="ECO:0000313" key="8">
    <source>
        <dbReference type="EMBL" id="KAK3103670.1"/>
    </source>
</evidence>
<dbReference type="AlphaFoldDB" id="A0AA88YP87"/>
<dbReference type="InterPro" id="IPR051579">
    <property type="entry name" value="DDR_Transcriptional_Reg"/>
</dbReference>
<dbReference type="Pfam" id="PF16770">
    <property type="entry name" value="RTT107_BRCT_5"/>
    <property type="match status" value="1"/>
</dbReference>
<dbReference type="PROSITE" id="PS50172">
    <property type="entry name" value="BRCT"/>
    <property type="match status" value="6"/>
</dbReference>
<dbReference type="InterPro" id="IPR001357">
    <property type="entry name" value="BRCT_dom"/>
</dbReference>
<feature type="region of interest" description="Disordered" evidence="6">
    <location>
        <begin position="232"/>
        <end position="261"/>
    </location>
</feature>
<gene>
    <name evidence="8" type="ORF">FSP39_020895</name>
</gene>
<dbReference type="PANTHER" id="PTHR23196">
    <property type="entry name" value="PAX TRANSCRIPTION ACTIVATION DOMAIN INTERACTING PROTEIN"/>
    <property type="match status" value="1"/>
</dbReference>
<dbReference type="CDD" id="cd17730">
    <property type="entry name" value="BRCT_PAXIP1_rpt4"/>
    <property type="match status" value="1"/>
</dbReference>
<evidence type="ECO:0000256" key="2">
    <source>
        <dbReference type="ARBA" id="ARBA00022763"/>
    </source>
</evidence>
<comment type="caution">
    <text evidence="8">The sequence shown here is derived from an EMBL/GenBank/DDBJ whole genome shotgun (WGS) entry which is preliminary data.</text>
</comment>
<feature type="domain" description="BRCT" evidence="7">
    <location>
        <begin position="894"/>
        <end position="986"/>
    </location>
</feature>
<feature type="domain" description="BRCT" evidence="7">
    <location>
        <begin position="618"/>
        <end position="693"/>
    </location>
</feature>
<dbReference type="CDD" id="cd17710">
    <property type="entry name" value="BRCT_PAXIP1_rpt2"/>
    <property type="match status" value="1"/>
</dbReference>
<proteinExistence type="predicted"/>
<feature type="domain" description="BRCT" evidence="7">
    <location>
        <begin position="792"/>
        <end position="873"/>
    </location>
</feature>
<dbReference type="SUPFAM" id="SSF52113">
    <property type="entry name" value="BRCT domain"/>
    <property type="match status" value="5"/>
</dbReference>
<feature type="region of interest" description="Disordered" evidence="6">
    <location>
        <begin position="482"/>
        <end position="503"/>
    </location>
</feature>
<dbReference type="CDD" id="cd17714">
    <property type="entry name" value="BRCT_PAXIP1_rpt1"/>
    <property type="match status" value="1"/>
</dbReference>
<evidence type="ECO:0000313" key="9">
    <source>
        <dbReference type="Proteomes" id="UP001186944"/>
    </source>
</evidence>
<dbReference type="CDD" id="cd17711">
    <property type="entry name" value="BRCT_PAXIP1_rpt3"/>
    <property type="match status" value="1"/>
</dbReference>
<keyword evidence="3" id="KW-0539">Nucleus</keyword>
<accession>A0AA88YP87</accession>
<dbReference type="Proteomes" id="UP001186944">
    <property type="component" value="Unassembled WGS sequence"/>
</dbReference>
<feature type="compositionally biased region" description="Pro residues" evidence="6">
    <location>
        <begin position="237"/>
        <end position="257"/>
    </location>
</feature>
<evidence type="ECO:0000256" key="1">
    <source>
        <dbReference type="ARBA" id="ARBA00004123"/>
    </source>
</evidence>
<keyword evidence="9" id="KW-1185">Reference proteome</keyword>
<feature type="compositionally biased region" description="Pro residues" evidence="6">
    <location>
        <begin position="482"/>
        <end position="496"/>
    </location>
</feature>
<dbReference type="SMART" id="SM00292">
    <property type="entry name" value="BRCT"/>
    <property type="match status" value="6"/>
</dbReference>
<dbReference type="Pfam" id="PF12738">
    <property type="entry name" value="PTCB-BRCT"/>
    <property type="match status" value="3"/>
</dbReference>
<dbReference type="Pfam" id="PF16589">
    <property type="entry name" value="BRCT_2"/>
    <property type="match status" value="1"/>
</dbReference>
<keyword evidence="2" id="KW-0227">DNA damage</keyword>